<name>A0A6P1W1S0_9BACT</name>
<accession>A0A6P1W1S0</accession>
<dbReference type="RefSeq" id="WP_162388352.1">
    <property type="nucleotide sequence ID" value="NZ_CP045997.1"/>
</dbReference>
<feature type="transmembrane region" description="Helical" evidence="1">
    <location>
        <begin position="299"/>
        <end position="318"/>
    </location>
</feature>
<feature type="transmembrane region" description="Helical" evidence="1">
    <location>
        <begin position="47"/>
        <end position="72"/>
    </location>
</feature>
<feature type="transmembrane region" description="Helical" evidence="1">
    <location>
        <begin position="81"/>
        <end position="102"/>
    </location>
</feature>
<evidence type="ECO:0000313" key="3">
    <source>
        <dbReference type="Proteomes" id="UP000464577"/>
    </source>
</evidence>
<keyword evidence="1" id="KW-1133">Transmembrane helix</keyword>
<dbReference type="EMBL" id="CP045997">
    <property type="protein sequence ID" value="QHV97939.1"/>
    <property type="molecule type" value="Genomic_DNA"/>
</dbReference>
<keyword evidence="1" id="KW-0472">Membrane</keyword>
<evidence type="ECO:0000313" key="2">
    <source>
        <dbReference type="EMBL" id="QHV97939.1"/>
    </source>
</evidence>
<keyword evidence="1" id="KW-0812">Transmembrane</keyword>
<reference evidence="2 3" key="1">
    <citation type="submission" date="2019-11" db="EMBL/GenBank/DDBJ databases">
        <title>Spirosoma endbachense sp. nov., isolated from a natural salt meadow.</title>
        <authorList>
            <person name="Rojas J."/>
            <person name="Ambika Manirajan B."/>
            <person name="Ratering S."/>
            <person name="Suarez C."/>
            <person name="Geissler-Plaum R."/>
            <person name="Schnell S."/>
        </authorList>
    </citation>
    <scope>NUCLEOTIDE SEQUENCE [LARGE SCALE GENOMIC DNA]</scope>
    <source>
        <strain evidence="2 3">I-24</strain>
    </source>
</reference>
<evidence type="ECO:0000256" key="1">
    <source>
        <dbReference type="SAM" id="Phobius"/>
    </source>
</evidence>
<proteinExistence type="predicted"/>
<dbReference type="Proteomes" id="UP000464577">
    <property type="component" value="Chromosome"/>
</dbReference>
<protein>
    <submittedName>
        <fullName evidence="2">Uncharacterized protein</fullName>
    </submittedName>
</protein>
<dbReference type="KEGG" id="senf:GJR95_24315"/>
<keyword evidence="3" id="KW-1185">Reference proteome</keyword>
<feature type="transmembrane region" description="Helical" evidence="1">
    <location>
        <begin position="247"/>
        <end position="265"/>
    </location>
</feature>
<organism evidence="2 3">
    <name type="scientific">Spirosoma endbachense</name>
    <dbReference type="NCBI Taxonomy" id="2666025"/>
    <lineage>
        <taxon>Bacteria</taxon>
        <taxon>Pseudomonadati</taxon>
        <taxon>Bacteroidota</taxon>
        <taxon>Cytophagia</taxon>
        <taxon>Cytophagales</taxon>
        <taxon>Cytophagaceae</taxon>
        <taxon>Spirosoma</taxon>
    </lineage>
</organism>
<feature type="transmembrane region" description="Helical" evidence="1">
    <location>
        <begin position="127"/>
        <end position="151"/>
    </location>
</feature>
<sequence length="330" mass="38003">MLKKTFLFIATILTATSATTGYGEPDSLKGKVNLATFLDWFNNAEKYVHVKGLIVLDLIPVIFLTIQAVLFFKDRQKIKGLFTLLALLANLIGVFLVIQYAYPIASQMVGWTSDKVPSDWVSLKDDWLKYIGLHSLMGVLGWLCFVITYFVSEGKNTEVKRLSRFLNFSKNALAFFLTFVMGLSAARLYDFYFFPITYEISGVTLIEMHRPLDLAIRIIGPILFTFIVSLEVLLAALFFIEKSKTKGWLIIAVLIFLLCDTYIALQYNRPINDLFLTWTPTTIPTNWKIIRDEWLSYHLYRDIFMILGLISILLIYFVKRNKSVKQVYDI</sequence>
<dbReference type="AlphaFoldDB" id="A0A6P1W1S0"/>
<gene>
    <name evidence="2" type="ORF">GJR95_24315</name>
</gene>
<feature type="transmembrane region" description="Helical" evidence="1">
    <location>
        <begin position="172"/>
        <end position="194"/>
    </location>
</feature>
<feature type="transmembrane region" description="Helical" evidence="1">
    <location>
        <begin position="214"/>
        <end position="240"/>
    </location>
</feature>